<keyword evidence="6" id="KW-0812">Transmembrane</keyword>
<keyword evidence="4 8" id="KW-0413">Isomerase</keyword>
<name>A0ABU5KCF1_9ACTN</name>
<feature type="transmembrane region" description="Helical" evidence="6">
    <location>
        <begin position="33"/>
        <end position="54"/>
    </location>
</feature>
<evidence type="ECO:0000256" key="6">
    <source>
        <dbReference type="SAM" id="Phobius"/>
    </source>
</evidence>
<keyword evidence="9" id="KW-1185">Reference proteome</keyword>
<sequence length="315" mass="33404">MSSKKQREARRRAEREQWELDQRRLAARRRRGTVLGVVGAVLAVVVVVVALVALTGRDQPDPGTGEPQVRDTELLASEAAGEAQASAAAGAVEAGAVLAEDFTVEPGTAVDSGVRPAKDDRPVACGAEAPADARASRPRYPGGPADVLEDGVDYVARIETSCGPLVIDLLERDAPVAVNSFVFLAEEGFYDGLEVFRDFGAVAAVQAGSGDNTVRWDVGYLLPDELGRAKREGYPVGTVTTAGTGAPYTAGSGFFIAYGKEFDAGYRTDRVQTTFGRVLAGMDVIDTMTAMDRLGMGGEAFAERLFLESVTIERR</sequence>
<dbReference type="InterPro" id="IPR044666">
    <property type="entry name" value="Cyclophilin_A-like"/>
</dbReference>
<dbReference type="EMBL" id="JAXQPW010000004">
    <property type="protein sequence ID" value="MDZ5662655.1"/>
    <property type="molecule type" value="Genomic_DNA"/>
</dbReference>
<evidence type="ECO:0000256" key="1">
    <source>
        <dbReference type="ARBA" id="ARBA00002388"/>
    </source>
</evidence>
<dbReference type="Gene3D" id="2.40.100.10">
    <property type="entry name" value="Cyclophilin-like"/>
    <property type="match status" value="1"/>
</dbReference>
<dbReference type="RefSeq" id="WP_322424653.1">
    <property type="nucleotide sequence ID" value="NZ_JAXQPW010000004.1"/>
</dbReference>
<keyword evidence="3" id="KW-0697">Rotamase</keyword>
<reference evidence="8 9" key="1">
    <citation type="submission" date="2023-11" db="EMBL/GenBank/DDBJ databases">
        <title>Novel species in genus Nocardioides.</title>
        <authorList>
            <person name="Zhou H."/>
        </authorList>
    </citation>
    <scope>NUCLEOTIDE SEQUENCE [LARGE SCALE GENOMIC DNA]</scope>
    <source>
        <strain evidence="8 9">S-58</strain>
    </source>
</reference>
<evidence type="ECO:0000256" key="3">
    <source>
        <dbReference type="ARBA" id="ARBA00023110"/>
    </source>
</evidence>
<proteinExistence type="predicted"/>
<evidence type="ECO:0000259" key="7">
    <source>
        <dbReference type="PROSITE" id="PS50072"/>
    </source>
</evidence>
<dbReference type="PANTHER" id="PTHR45625">
    <property type="entry name" value="PEPTIDYL-PROLYL CIS-TRANS ISOMERASE-RELATED"/>
    <property type="match status" value="1"/>
</dbReference>
<dbReference type="Pfam" id="PF00160">
    <property type="entry name" value="Pro_isomerase"/>
    <property type="match status" value="1"/>
</dbReference>
<dbReference type="InterPro" id="IPR029000">
    <property type="entry name" value="Cyclophilin-like_dom_sf"/>
</dbReference>
<organism evidence="8 9">
    <name type="scientific">Nocardioides renjunii</name>
    <dbReference type="NCBI Taxonomy" id="3095075"/>
    <lineage>
        <taxon>Bacteria</taxon>
        <taxon>Bacillati</taxon>
        <taxon>Actinomycetota</taxon>
        <taxon>Actinomycetes</taxon>
        <taxon>Propionibacteriales</taxon>
        <taxon>Nocardioidaceae</taxon>
        <taxon>Nocardioides</taxon>
    </lineage>
</organism>
<dbReference type="EC" id="5.2.1.8" evidence="2"/>
<keyword evidence="6" id="KW-0472">Membrane</keyword>
<evidence type="ECO:0000256" key="2">
    <source>
        <dbReference type="ARBA" id="ARBA00013194"/>
    </source>
</evidence>
<dbReference type="SUPFAM" id="SSF50891">
    <property type="entry name" value="Cyclophilin-like"/>
    <property type="match status" value="1"/>
</dbReference>
<keyword evidence="6" id="KW-1133">Transmembrane helix</keyword>
<accession>A0ABU5KCF1</accession>
<gene>
    <name evidence="8" type="ORF">SFC79_12845</name>
</gene>
<dbReference type="GO" id="GO:0003755">
    <property type="term" value="F:peptidyl-prolyl cis-trans isomerase activity"/>
    <property type="evidence" value="ECO:0007669"/>
    <property type="project" value="UniProtKB-EC"/>
</dbReference>
<comment type="caution">
    <text evidence="8">The sequence shown here is derived from an EMBL/GenBank/DDBJ whole genome shotgun (WGS) entry which is preliminary data.</text>
</comment>
<dbReference type="InterPro" id="IPR002130">
    <property type="entry name" value="Cyclophilin-type_PPIase_dom"/>
</dbReference>
<dbReference type="PANTHER" id="PTHR45625:SF4">
    <property type="entry name" value="PEPTIDYLPROLYL ISOMERASE DOMAIN AND WD REPEAT-CONTAINING PROTEIN 1"/>
    <property type="match status" value="1"/>
</dbReference>
<evidence type="ECO:0000313" key="9">
    <source>
        <dbReference type="Proteomes" id="UP001291999"/>
    </source>
</evidence>
<evidence type="ECO:0000256" key="5">
    <source>
        <dbReference type="SAM" id="MobiDB-lite"/>
    </source>
</evidence>
<comment type="function">
    <text evidence="1">PPIases accelerate the folding of proteins. It catalyzes the cis-trans isomerization of proline imidic peptide bonds in oligopeptides.</text>
</comment>
<feature type="domain" description="PPIase cyclophilin-type" evidence="7">
    <location>
        <begin position="163"/>
        <end position="312"/>
    </location>
</feature>
<dbReference type="Proteomes" id="UP001291999">
    <property type="component" value="Unassembled WGS sequence"/>
</dbReference>
<evidence type="ECO:0000313" key="8">
    <source>
        <dbReference type="EMBL" id="MDZ5662655.1"/>
    </source>
</evidence>
<evidence type="ECO:0000256" key="4">
    <source>
        <dbReference type="ARBA" id="ARBA00023235"/>
    </source>
</evidence>
<feature type="region of interest" description="Disordered" evidence="5">
    <location>
        <begin position="108"/>
        <end position="142"/>
    </location>
</feature>
<dbReference type="PROSITE" id="PS50072">
    <property type="entry name" value="CSA_PPIASE_2"/>
    <property type="match status" value="1"/>
</dbReference>
<protein>
    <recommendedName>
        <fullName evidence="2">peptidylprolyl isomerase</fullName>
        <ecNumber evidence="2">5.2.1.8</ecNumber>
    </recommendedName>
</protein>